<dbReference type="SUPFAM" id="SSF53335">
    <property type="entry name" value="S-adenosyl-L-methionine-dependent methyltransferases"/>
    <property type="match status" value="1"/>
</dbReference>
<dbReference type="InterPro" id="IPR010280">
    <property type="entry name" value="U5_MeTrfase_fam"/>
</dbReference>
<dbReference type="CDD" id="cd02440">
    <property type="entry name" value="AdoMet_MTases"/>
    <property type="match status" value="1"/>
</dbReference>
<keyword evidence="2 4" id="KW-0808">Transferase</keyword>
<keyword evidence="1 4" id="KW-0489">Methyltransferase</keyword>
<feature type="active site" description="Nucleophile" evidence="4">
    <location>
        <position position="353"/>
    </location>
</feature>
<dbReference type="GO" id="GO:0032259">
    <property type="term" value="P:methylation"/>
    <property type="evidence" value="ECO:0007669"/>
    <property type="project" value="UniProtKB-KW"/>
</dbReference>
<evidence type="ECO:0000313" key="6">
    <source>
        <dbReference type="Proteomes" id="UP001596527"/>
    </source>
</evidence>
<gene>
    <name evidence="5" type="ORF">ACFQWG_00545</name>
</gene>
<protein>
    <submittedName>
        <fullName evidence="5">Methyltransferase domain-containing protein</fullName>
    </submittedName>
</protein>
<proteinExistence type="inferred from homology"/>
<dbReference type="InterPro" id="IPR029063">
    <property type="entry name" value="SAM-dependent_MTases_sf"/>
</dbReference>
<evidence type="ECO:0000256" key="3">
    <source>
        <dbReference type="ARBA" id="ARBA00022691"/>
    </source>
</evidence>
<feature type="binding site" evidence="4">
    <location>
        <position position="257"/>
    </location>
    <ligand>
        <name>S-adenosyl-L-methionine</name>
        <dbReference type="ChEBI" id="CHEBI:59789"/>
    </ligand>
</feature>
<dbReference type="EMBL" id="JBHTEF010000001">
    <property type="protein sequence ID" value="MFC7579723.1"/>
    <property type="molecule type" value="Genomic_DNA"/>
</dbReference>
<dbReference type="Gene3D" id="2.40.50.1070">
    <property type="match status" value="1"/>
</dbReference>
<dbReference type="PROSITE" id="PS51687">
    <property type="entry name" value="SAM_MT_RNA_M5U"/>
    <property type="match status" value="1"/>
</dbReference>
<keyword evidence="6" id="KW-1185">Reference proteome</keyword>
<evidence type="ECO:0000256" key="2">
    <source>
        <dbReference type="ARBA" id="ARBA00022679"/>
    </source>
</evidence>
<dbReference type="Proteomes" id="UP001596527">
    <property type="component" value="Unassembled WGS sequence"/>
</dbReference>
<feature type="binding site" evidence="4">
    <location>
        <position position="326"/>
    </location>
    <ligand>
        <name>S-adenosyl-L-methionine</name>
        <dbReference type="ChEBI" id="CHEBI:59789"/>
    </ligand>
</feature>
<comment type="similarity">
    <text evidence="4">Belongs to the class I-like SAM-binding methyltransferase superfamily. RNA M5U methyltransferase family.</text>
</comment>
<dbReference type="Gene3D" id="3.40.50.150">
    <property type="entry name" value="Vaccinia Virus protein VP39"/>
    <property type="match status" value="1"/>
</dbReference>
<evidence type="ECO:0000256" key="4">
    <source>
        <dbReference type="PROSITE-ProRule" id="PRU01024"/>
    </source>
</evidence>
<dbReference type="RefSeq" id="WP_380971176.1">
    <property type="nucleotide sequence ID" value="NZ_JBHTEF010000001.1"/>
</dbReference>
<sequence length="395" mass="41331">MECAYHRSGVCRSCTWIARPYAEQVAAKQDAVVRALAAAGVTGAEGIAWLPPATSAPAGFRTKAKMAVGGTIDRPTLGVLDAGLRGVDLSACPIMAPPLASAMPGLSRFIRRTGLLPYDVPRRRGELKYILATCADDGALLIRFVLRSRRQLGTLRRGLPLLRELVPGATVVTANIHPTHEAIIEGPEEVVLTDAATLPMPVGDIVLRVGPRSFTQTNTAVASQLYRQASAWLTGGAPAGGADGAAPGAPRELWDLYCGVGGFALHAARAGVPAVTGIEISGQAIDSAREAAAGLGLAPDAVRFVAADATRWARSQGRVPDAVVVNPPRRGIGEDLARWLDGSGVARVVYSSCFPATLASDLAAMPRLRPVAARLFDMFPHTAHAEVAVLLRRAA</sequence>
<dbReference type="PANTHER" id="PTHR11061:SF30">
    <property type="entry name" value="TRNA (URACIL(54)-C(5))-METHYLTRANSFERASE"/>
    <property type="match status" value="1"/>
</dbReference>
<reference evidence="6" key="1">
    <citation type="journal article" date="2019" name="Int. J. Syst. Evol. Microbiol.">
        <title>The Global Catalogue of Microorganisms (GCM) 10K type strain sequencing project: providing services to taxonomists for standard genome sequencing and annotation.</title>
        <authorList>
            <consortium name="The Broad Institute Genomics Platform"/>
            <consortium name="The Broad Institute Genome Sequencing Center for Infectious Disease"/>
            <person name="Wu L."/>
            <person name="Ma J."/>
        </authorList>
    </citation>
    <scope>NUCLEOTIDE SEQUENCE [LARGE SCALE GENOMIC DNA]</scope>
    <source>
        <strain evidence="6">CCUG 56698</strain>
    </source>
</reference>
<dbReference type="Pfam" id="PF05958">
    <property type="entry name" value="tRNA_U5-meth_tr"/>
    <property type="match status" value="1"/>
</dbReference>
<feature type="binding site" evidence="4">
    <location>
        <position position="279"/>
    </location>
    <ligand>
        <name>S-adenosyl-L-methionine</name>
        <dbReference type="ChEBI" id="CHEBI:59789"/>
    </ligand>
</feature>
<comment type="caution">
    <text evidence="5">The sequence shown here is derived from an EMBL/GenBank/DDBJ whole genome shotgun (WGS) entry which is preliminary data.</text>
</comment>
<dbReference type="GO" id="GO:0008168">
    <property type="term" value="F:methyltransferase activity"/>
    <property type="evidence" value="ECO:0007669"/>
    <property type="project" value="UniProtKB-KW"/>
</dbReference>
<evidence type="ECO:0000256" key="1">
    <source>
        <dbReference type="ARBA" id="ARBA00022603"/>
    </source>
</evidence>
<dbReference type="PANTHER" id="PTHR11061">
    <property type="entry name" value="RNA M5U METHYLTRANSFERASE"/>
    <property type="match status" value="1"/>
</dbReference>
<organism evidence="5 6">
    <name type="scientific">Schaalia naturae</name>
    <dbReference type="NCBI Taxonomy" id="635203"/>
    <lineage>
        <taxon>Bacteria</taxon>
        <taxon>Bacillati</taxon>
        <taxon>Actinomycetota</taxon>
        <taxon>Actinomycetes</taxon>
        <taxon>Actinomycetales</taxon>
        <taxon>Actinomycetaceae</taxon>
        <taxon>Schaalia</taxon>
    </lineage>
</organism>
<evidence type="ECO:0000313" key="5">
    <source>
        <dbReference type="EMBL" id="MFC7579723.1"/>
    </source>
</evidence>
<name>A0ABW2SJ47_9ACTO</name>
<keyword evidence="3 4" id="KW-0949">S-adenosyl-L-methionine</keyword>
<accession>A0ABW2SJ47</accession>
<feature type="binding site" evidence="4">
    <location>
        <position position="216"/>
    </location>
    <ligand>
        <name>S-adenosyl-L-methionine</name>
        <dbReference type="ChEBI" id="CHEBI:59789"/>
    </ligand>
</feature>